<accession>A0AAN7GRJ6</accession>
<comment type="caution">
    <text evidence="1">The sequence shown here is derived from an EMBL/GenBank/DDBJ whole genome shotgun (WGS) entry which is preliminary data.</text>
</comment>
<dbReference type="PANTHER" id="PTHR35490:SF2">
    <property type="entry name" value="BACTERIOPHAGE N4 ADSORPTION B PROTEIN"/>
    <property type="match status" value="1"/>
</dbReference>
<dbReference type="PANTHER" id="PTHR35490">
    <property type="entry name" value="BACTERIOPHAGE N4 ADSORPTION B PROTEIN"/>
    <property type="match status" value="1"/>
</dbReference>
<proteinExistence type="predicted"/>
<dbReference type="Proteomes" id="UP001345219">
    <property type="component" value="Chromosome 20"/>
</dbReference>
<keyword evidence="2" id="KW-1185">Reference proteome</keyword>
<reference evidence="1 2" key="1">
    <citation type="journal article" date="2023" name="Hortic Res">
        <title>Pangenome of water caltrop reveals structural variations and asymmetric subgenome divergence after allopolyploidization.</title>
        <authorList>
            <person name="Zhang X."/>
            <person name="Chen Y."/>
            <person name="Wang L."/>
            <person name="Yuan Y."/>
            <person name="Fang M."/>
            <person name="Shi L."/>
            <person name="Lu R."/>
            <person name="Comes H.P."/>
            <person name="Ma Y."/>
            <person name="Chen Y."/>
            <person name="Huang G."/>
            <person name="Zhou Y."/>
            <person name="Zheng Z."/>
            <person name="Qiu Y."/>
        </authorList>
    </citation>
    <scope>NUCLEOTIDE SEQUENCE [LARGE SCALE GENOMIC DNA]</scope>
    <source>
        <tissue evidence="1">Roots</tissue>
    </source>
</reference>
<evidence type="ECO:0000313" key="1">
    <source>
        <dbReference type="EMBL" id="KAK4747094.1"/>
    </source>
</evidence>
<protein>
    <submittedName>
        <fullName evidence="1">Uncharacterized protein</fullName>
    </submittedName>
</protein>
<evidence type="ECO:0000313" key="2">
    <source>
        <dbReference type="Proteomes" id="UP001345219"/>
    </source>
</evidence>
<name>A0AAN7GRJ6_9MYRT</name>
<organism evidence="1 2">
    <name type="scientific">Trapa incisa</name>
    <dbReference type="NCBI Taxonomy" id="236973"/>
    <lineage>
        <taxon>Eukaryota</taxon>
        <taxon>Viridiplantae</taxon>
        <taxon>Streptophyta</taxon>
        <taxon>Embryophyta</taxon>
        <taxon>Tracheophyta</taxon>
        <taxon>Spermatophyta</taxon>
        <taxon>Magnoliopsida</taxon>
        <taxon>eudicotyledons</taxon>
        <taxon>Gunneridae</taxon>
        <taxon>Pentapetalae</taxon>
        <taxon>rosids</taxon>
        <taxon>malvids</taxon>
        <taxon>Myrtales</taxon>
        <taxon>Lythraceae</taxon>
        <taxon>Trapa</taxon>
    </lineage>
</organism>
<gene>
    <name evidence="1" type="ORF">SAY87_026131</name>
</gene>
<dbReference type="AlphaFoldDB" id="A0AAN7GRJ6"/>
<dbReference type="EMBL" id="JAXIOK010000020">
    <property type="protein sequence ID" value="KAK4747094.1"/>
    <property type="molecule type" value="Genomic_DNA"/>
</dbReference>
<sequence>MEIEKWKKVEEALENMQNCWRRLREQLSLVGFYLTADQTIRTEQIGVDSAKELSQQVYTAPFVSKVVGRGIAKAKVEAVMEVQYKTKNFEIARLWDRLHFYEAVNHKMFHRNQEDVKTTRQLKQIQKRKH</sequence>